<name>A0A415J2Y6_9BACT</name>
<evidence type="ECO:0000313" key="3">
    <source>
        <dbReference type="Proteomes" id="UP000284916"/>
    </source>
</evidence>
<dbReference type="AlphaFoldDB" id="A0A415J2Y6"/>
<keyword evidence="1" id="KW-1133">Transmembrane helix</keyword>
<dbReference type="Proteomes" id="UP000284916">
    <property type="component" value="Unassembled WGS sequence"/>
</dbReference>
<protein>
    <submittedName>
        <fullName evidence="2">Uncharacterized protein</fullName>
    </submittedName>
</protein>
<sequence>MTFIFFVTSKIQKMSLLFRLLSLFSFGLNFIWIKKTVWTGQNLKCLVLFSVLLRRYWEKASGRNRRLAGIVFKCRKD</sequence>
<accession>A0A415J2Y6</accession>
<comment type="caution">
    <text evidence="2">The sequence shown here is derived from an EMBL/GenBank/DDBJ whole genome shotgun (WGS) entry which is preliminary data.</text>
</comment>
<reference evidence="2 3" key="1">
    <citation type="submission" date="2018-08" db="EMBL/GenBank/DDBJ databases">
        <title>A genome reference for cultivated species of the human gut microbiota.</title>
        <authorList>
            <person name="Zou Y."/>
            <person name="Xue W."/>
            <person name="Luo G."/>
        </authorList>
    </citation>
    <scope>NUCLEOTIDE SEQUENCE [LARGE SCALE GENOMIC DNA]</scope>
    <source>
        <strain evidence="2 3">AF39-11</strain>
    </source>
</reference>
<proteinExistence type="predicted"/>
<feature type="transmembrane region" description="Helical" evidence="1">
    <location>
        <begin position="16"/>
        <end position="33"/>
    </location>
</feature>
<keyword evidence="1" id="KW-0812">Transmembrane</keyword>
<organism evidence="2 3">
    <name type="scientific">Phocaeicola plebeius</name>
    <dbReference type="NCBI Taxonomy" id="310297"/>
    <lineage>
        <taxon>Bacteria</taxon>
        <taxon>Pseudomonadati</taxon>
        <taxon>Bacteroidota</taxon>
        <taxon>Bacteroidia</taxon>
        <taxon>Bacteroidales</taxon>
        <taxon>Bacteroidaceae</taxon>
        <taxon>Phocaeicola</taxon>
    </lineage>
</organism>
<gene>
    <name evidence="2" type="ORF">DW035_10730</name>
</gene>
<dbReference type="EMBL" id="QROI01000015">
    <property type="protein sequence ID" value="RHL14276.1"/>
    <property type="molecule type" value="Genomic_DNA"/>
</dbReference>
<keyword evidence="1" id="KW-0472">Membrane</keyword>
<evidence type="ECO:0000313" key="2">
    <source>
        <dbReference type="EMBL" id="RHL14276.1"/>
    </source>
</evidence>
<evidence type="ECO:0000256" key="1">
    <source>
        <dbReference type="SAM" id="Phobius"/>
    </source>
</evidence>